<keyword evidence="4" id="KW-1185">Reference proteome</keyword>
<comment type="caution">
    <text evidence="3">The sequence shown here is derived from an EMBL/GenBank/DDBJ whole genome shotgun (WGS) entry which is preliminary data.</text>
</comment>
<feature type="compositionally biased region" description="Polar residues" evidence="1">
    <location>
        <begin position="26"/>
        <end position="36"/>
    </location>
</feature>
<gene>
    <name evidence="3" type="ORF">PsYK624_015660</name>
</gene>
<proteinExistence type="predicted"/>
<feature type="signal peptide" evidence="2">
    <location>
        <begin position="1"/>
        <end position="18"/>
    </location>
</feature>
<evidence type="ECO:0000256" key="2">
    <source>
        <dbReference type="SAM" id="SignalP"/>
    </source>
</evidence>
<reference evidence="3 4" key="1">
    <citation type="submission" date="2021-08" db="EMBL/GenBank/DDBJ databases">
        <title>Draft Genome Sequence of Phanerochaete sordida strain YK-624.</title>
        <authorList>
            <person name="Mori T."/>
            <person name="Dohra H."/>
            <person name="Suzuki T."/>
            <person name="Kawagishi H."/>
            <person name="Hirai H."/>
        </authorList>
    </citation>
    <scope>NUCLEOTIDE SEQUENCE [LARGE SCALE GENOMIC DNA]</scope>
    <source>
        <strain evidence="3 4">YK-624</strain>
    </source>
</reference>
<sequence>MRAVFCEIFIVAASLVAATPLPSASCGEQSTSSQELANGIDKRSPNSPFVWGPALNLCDTNARTAHVAIQNVENRE</sequence>
<feature type="chain" id="PRO_5040420151" evidence="2">
    <location>
        <begin position="19"/>
        <end position="76"/>
    </location>
</feature>
<dbReference type="AlphaFoldDB" id="A0A9P3FZR1"/>
<dbReference type="EMBL" id="BPQB01000002">
    <property type="protein sequence ID" value="GJE85487.1"/>
    <property type="molecule type" value="Genomic_DNA"/>
</dbReference>
<protein>
    <submittedName>
        <fullName evidence="3">Uncharacterized protein</fullName>
    </submittedName>
</protein>
<name>A0A9P3FZR1_9APHY</name>
<accession>A0A9P3FZR1</accession>
<keyword evidence="2" id="KW-0732">Signal</keyword>
<feature type="region of interest" description="Disordered" evidence="1">
    <location>
        <begin position="22"/>
        <end position="44"/>
    </location>
</feature>
<evidence type="ECO:0000256" key="1">
    <source>
        <dbReference type="SAM" id="MobiDB-lite"/>
    </source>
</evidence>
<evidence type="ECO:0000313" key="3">
    <source>
        <dbReference type="EMBL" id="GJE85487.1"/>
    </source>
</evidence>
<organism evidence="3 4">
    <name type="scientific">Phanerochaete sordida</name>
    <dbReference type="NCBI Taxonomy" id="48140"/>
    <lineage>
        <taxon>Eukaryota</taxon>
        <taxon>Fungi</taxon>
        <taxon>Dikarya</taxon>
        <taxon>Basidiomycota</taxon>
        <taxon>Agaricomycotina</taxon>
        <taxon>Agaricomycetes</taxon>
        <taxon>Polyporales</taxon>
        <taxon>Phanerochaetaceae</taxon>
        <taxon>Phanerochaete</taxon>
    </lineage>
</organism>
<dbReference type="Proteomes" id="UP000703269">
    <property type="component" value="Unassembled WGS sequence"/>
</dbReference>
<evidence type="ECO:0000313" key="4">
    <source>
        <dbReference type="Proteomes" id="UP000703269"/>
    </source>
</evidence>